<evidence type="ECO:0000256" key="2">
    <source>
        <dbReference type="ARBA" id="ARBA00022630"/>
    </source>
</evidence>
<proteinExistence type="predicted"/>
<comment type="cofactor">
    <cofactor evidence="1">
        <name>FAD</name>
        <dbReference type="ChEBI" id="CHEBI:57692"/>
    </cofactor>
</comment>
<dbReference type="GO" id="GO:0009690">
    <property type="term" value="P:cytokinin metabolic process"/>
    <property type="evidence" value="ECO:0007669"/>
    <property type="project" value="InterPro"/>
</dbReference>
<reference evidence="5" key="1">
    <citation type="submission" date="2018-02" db="EMBL/GenBank/DDBJ databases">
        <title>Rhizophora mucronata_Transcriptome.</title>
        <authorList>
            <person name="Meera S.P."/>
            <person name="Sreeshan A."/>
            <person name="Augustine A."/>
        </authorList>
    </citation>
    <scope>NUCLEOTIDE SEQUENCE</scope>
    <source>
        <tissue evidence="5">Leaf</tissue>
    </source>
</reference>
<dbReference type="GO" id="GO:0019139">
    <property type="term" value="F:cytokinin dehydrogenase activity"/>
    <property type="evidence" value="ECO:0007669"/>
    <property type="project" value="InterPro"/>
</dbReference>
<name>A0A2P2QEX8_RHIMU</name>
<accession>A0A2P2QEX8</accession>
<dbReference type="InterPro" id="IPR016164">
    <property type="entry name" value="FAD-linked_Oxase-like_C"/>
</dbReference>
<dbReference type="EMBL" id="GGEC01085078">
    <property type="protein sequence ID" value="MBX65562.1"/>
    <property type="molecule type" value="Transcribed_RNA"/>
</dbReference>
<dbReference type="InterPro" id="IPR016170">
    <property type="entry name" value="Cytok_DH_C_sf"/>
</dbReference>
<evidence type="ECO:0000256" key="3">
    <source>
        <dbReference type="ARBA" id="ARBA00022827"/>
    </source>
</evidence>
<dbReference type="SUPFAM" id="SSF55103">
    <property type="entry name" value="FAD-linked oxidases, C-terminal domain"/>
    <property type="match status" value="1"/>
</dbReference>
<evidence type="ECO:0000259" key="4">
    <source>
        <dbReference type="Pfam" id="PF09265"/>
    </source>
</evidence>
<sequence length="69" mass="7853">MKLQAKGLWEVPHPWMNLLVPKSKIFEFTHGTFGDILADNSHGPILIYPVNKSKYFNQNDSVKCSCQCS</sequence>
<dbReference type="InterPro" id="IPR015345">
    <property type="entry name" value="Cytokinin_DH_FAD/cytokin-bd"/>
</dbReference>
<dbReference type="Pfam" id="PF09265">
    <property type="entry name" value="Cytokin-bind"/>
    <property type="match status" value="1"/>
</dbReference>
<feature type="domain" description="Cytokinin dehydrogenase 1 FAD/cytokinin binding" evidence="4">
    <location>
        <begin position="2"/>
        <end position="60"/>
    </location>
</feature>
<dbReference type="Gene3D" id="3.40.462.10">
    <property type="entry name" value="FAD-linked oxidases, C-terminal domain"/>
    <property type="match status" value="1"/>
</dbReference>
<keyword evidence="2" id="KW-0285">Flavoprotein</keyword>
<organism evidence="5">
    <name type="scientific">Rhizophora mucronata</name>
    <name type="common">Asiatic mangrove</name>
    <dbReference type="NCBI Taxonomy" id="61149"/>
    <lineage>
        <taxon>Eukaryota</taxon>
        <taxon>Viridiplantae</taxon>
        <taxon>Streptophyta</taxon>
        <taxon>Embryophyta</taxon>
        <taxon>Tracheophyta</taxon>
        <taxon>Spermatophyta</taxon>
        <taxon>Magnoliopsida</taxon>
        <taxon>eudicotyledons</taxon>
        <taxon>Gunneridae</taxon>
        <taxon>Pentapetalae</taxon>
        <taxon>rosids</taxon>
        <taxon>fabids</taxon>
        <taxon>Malpighiales</taxon>
        <taxon>Rhizophoraceae</taxon>
        <taxon>Rhizophora</taxon>
    </lineage>
</organism>
<evidence type="ECO:0000256" key="1">
    <source>
        <dbReference type="ARBA" id="ARBA00001974"/>
    </source>
</evidence>
<dbReference type="AlphaFoldDB" id="A0A2P2QEX8"/>
<keyword evidence="3" id="KW-0274">FAD</keyword>
<protein>
    <recommendedName>
        <fullName evidence="4">Cytokinin dehydrogenase 1 FAD/cytokinin binding domain-containing protein</fullName>
    </recommendedName>
</protein>
<dbReference type="GO" id="GO:0050660">
    <property type="term" value="F:flavin adenine dinucleotide binding"/>
    <property type="evidence" value="ECO:0007669"/>
    <property type="project" value="InterPro"/>
</dbReference>
<evidence type="ECO:0000313" key="5">
    <source>
        <dbReference type="EMBL" id="MBX65562.1"/>
    </source>
</evidence>